<dbReference type="Pfam" id="PF00440">
    <property type="entry name" value="TetR_N"/>
    <property type="match status" value="1"/>
</dbReference>
<feature type="compositionally biased region" description="Polar residues" evidence="3">
    <location>
        <begin position="1"/>
        <end position="14"/>
    </location>
</feature>
<keyword evidence="1 2" id="KW-0238">DNA-binding</keyword>
<dbReference type="InterPro" id="IPR050624">
    <property type="entry name" value="HTH-type_Tx_Regulator"/>
</dbReference>
<dbReference type="InterPro" id="IPR001647">
    <property type="entry name" value="HTH_TetR"/>
</dbReference>
<evidence type="ECO:0000313" key="5">
    <source>
        <dbReference type="EMBL" id="MCL6679350.1"/>
    </source>
</evidence>
<dbReference type="PANTHER" id="PTHR43479:SF8">
    <property type="entry name" value="TRANSCRIPTIONAL REGULATOR, TETR FAMILY"/>
    <property type="match status" value="1"/>
</dbReference>
<evidence type="ECO:0000259" key="4">
    <source>
        <dbReference type="PROSITE" id="PS50977"/>
    </source>
</evidence>
<proteinExistence type="predicted"/>
<feature type="region of interest" description="Disordered" evidence="3">
    <location>
        <begin position="1"/>
        <end position="23"/>
    </location>
</feature>
<dbReference type="InterPro" id="IPR023772">
    <property type="entry name" value="DNA-bd_HTH_TetR-type_CS"/>
</dbReference>
<keyword evidence="6" id="KW-1185">Reference proteome</keyword>
<evidence type="ECO:0000256" key="2">
    <source>
        <dbReference type="PROSITE-ProRule" id="PRU00335"/>
    </source>
</evidence>
<comment type="caution">
    <text evidence="5">The sequence shown here is derived from an EMBL/GenBank/DDBJ whole genome shotgun (WGS) entry which is preliminary data.</text>
</comment>
<evidence type="ECO:0000256" key="3">
    <source>
        <dbReference type="SAM" id="MobiDB-lite"/>
    </source>
</evidence>
<gene>
    <name evidence="5" type="ORF">LZ519_08515</name>
</gene>
<evidence type="ECO:0000256" key="1">
    <source>
        <dbReference type="ARBA" id="ARBA00023125"/>
    </source>
</evidence>
<dbReference type="Proteomes" id="UP001165343">
    <property type="component" value="Unassembled WGS sequence"/>
</dbReference>
<sequence>MSANAPTEPTSQASAGKAPRTARGERTLRKILDAAIDEFGERGFSEGSIVGITQRARVALGTFYTYFDSKEAVFKALVRDMSARVREHVAPVLMAATDTLEGEEKALESYLQFARAHKQVYRIIDEAEFADPQGFEEHYRTTAARIAARLEAGKAKGEVFATNSKIASDVEAWAIMGMNVFLGLRFAVWGKENPKDVAGIANRMIRQGLQA</sequence>
<dbReference type="EMBL" id="JAMGBC010000001">
    <property type="protein sequence ID" value="MCL6679350.1"/>
    <property type="molecule type" value="Genomic_DNA"/>
</dbReference>
<dbReference type="RefSeq" id="WP_249868251.1">
    <property type="nucleotide sequence ID" value="NZ_JAMGBC010000001.1"/>
</dbReference>
<reference evidence="5" key="1">
    <citation type="submission" date="2022-05" db="EMBL/GenBank/DDBJ databases">
        <authorList>
            <person name="Jo J.-H."/>
            <person name="Im W.-T."/>
        </authorList>
    </citation>
    <scope>NUCLEOTIDE SEQUENCE</scope>
    <source>
        <strain evidence="5">RG327</strain>
    </source>
</reference>
<feature type="domain" description="HTH tetR-type" evidence="4">
    <location>
        <begin position="25"/>
        <end position="85"/>
    </location>
</feature>
<organism evidence="5 6">
    <name type="scientific">Sphingomonas anseongensis</name>
    <dbReference type="NCBI Taxonomy" id="2908207"/>
    <lineage>
        <taxon>Bacteria</taxon>
        <taxon>Pseudomonadati</taxon>
        <taxon>Pseudomonadota</taxon>
        <taxon>Alphaproteobacteria</taxon>
        <taxon>Sphingomonadales</taxon>
        <taxon>Sphingomonadaceae</taxon>
        <taxon>Sphingomonas</taxon>
    </lineage>
</organism>
<name>A0ABT0RGD4_9SPHN</name>
<accession>A0ABT0RGD4</accession>
<dbReference type="PRINTS" id="PR00455">
    <property type="entry name" value="HTHTETR"/>
</dbReference>
<dbReference type="PROSITE" id="PS50977">
    <property type="entry name" value="HTH_TETR_2"/>
    <property type="match status" value="1"/>
</dbReference>
<protein>
    <submittedName>
        <fullName evidence="5">TetR/AcrR family transcriptional regulator</fullName>
    </submittedName>
</protein>
<dbReference type="Gene3D" id="1.10.357.10">
    <property type="entry name" value="Tetracycline Repressor, domain 2"/>
    <property type="match status" value="1"/>
</dbReference>
<dbReference type="Gene3D" id="1.10.10.60">
    <property type="entry name" value="Homeodomain-like"/>
    <property type="match status" value="1"/>
</dbReference>
<dbReference type="PANTHER" id="PTHR43479">
    <property type="entry name" value="ACREF/ENVCD OPERON REPRESSOR-RELATED"/>
    <property type="match status" value="1"/>
</dbReference>
<dbReference type="PROSITE" id="PS01081">
    <property type="entry name" value="HTH_TETR_1"/>
    <property type="match status" value="1"/>
</dbReference>
<feature type="DNA-binding region" description="H-T-H motif" evidence="2">
    <location>
        <begin position="48"/>
        <end position="67"/>
    </location>
</feature>
<dbReference type="InterPro" id="IPR009057">
    <property type="entry name" value="Homeodomain-like_sf"/>
</dbReference>
<dbReference type="SUPFAM" id="SSF46689">
    <property type="entry name" value="Homeodomain-like"/>
    <property type="match status" value="1"/>
</dbReference>
<evidence type="ECO:0000313" key="6">
    <source>
        <dbReference type="Proteomes" id="UP001165343"/>
    </source>
</evidence>